<feature type="transmembrane region" description="Helical" evidence="1">
    <location>
        <begin position="107"/>
        <end position="129"/>
    </location>
</feature>
<keyword evidence="1" id="KW-0472">Membrane</keyword>
<sequence length="159" mass="18475">MESGQQIATFAIMLATGASIGLFFDFYRVIYKLLRPRPAIIYVTDLLFWLCATAFTFAALIMSNWGELRAYVFFGLFGGAILYFKLVSGLARIILLRLFRGIHFIVLWFNHLLWIAVFRPIAFIIRFVLRPFVFTQKRAVGLWKEHLKKPPDEKIPPNQ</sequence>
<feature type="transmembrane region" description="Helical" evidence="1">
    <location>
        <begin position="6"/>
        <end position="27"/>
    </location>
</feature>
<dbReference type="Pfam" id="PF09578">
    <property type="entry name" value="Spore_YabQ"/>
    <property type="match status" value="1"/>
</dbReference>
<dbReference type="EMBL" id="VSSQ01000103">
    <property type="protein sequence ID" value="MPL77057.1"/>
    <property type="molecule type" value="Genomic_DNA"/>
</dbReference>
<feature type="transmembrane region" description="Helical" evidence="1">
    <location>
        <begin position="39"/>
        <end position="62"/>
    </location>
</feature>
<protein>
    <recommendedName>
        <fullName evidence="3">Spore cortex protein YabQ</fullName>
    </recommendedName>
</protein>
<evidence type="ECO:0000313" key="2">
    <source>
        <dbReference type="EMBL" id="MPL77057.1"/>
    </source>
</evidence>
<proteinExistence type="predicted"/>
<feature type="transmembrane region" description="Helical" evidence="1">
    <location>
        <begin position="68"/>
        <end position="95"/>
    </location>
</feature>
<organism evidence="2">
    <name type="scientific">bioreactor metagenome</name>
    <dbReference type="NCBI Taxonomy" id="1076179"/>
    <lineage>
        <taxon>unclassified sequences</taxon>
        <taxon>metagenomes</taxon>
        <taxon>ecological metagenomes</taxon>
    </lineage>
</organism>
<evidence type="ECO:0008006" key="3">
    <source>
        <dbReference type="Google" id="ProtNLM"/>
    </source>
</evidence>
<keyword evidence="1" id="KW-0812">Transmembrane</keyword>
<dbReference type="InterPro" id="IPR019074">
    <property type="entry name" value="YabQ"/>
</dbReference>
<evidence type="ECO:0000256" key="1">
    <source>
        <dbReference type="SAM" id="Phobius"/>
    </source>
</evidence>
<reference evidence="2" key="1">
    <citation type="submission" date="2019-08" db="EMBL/GenBank/DDBJ databases">
        <authorList>
            <person name="Kucharzyk K."/>
            <person name="Murdoch R.W."/>
            <person name="Higgins S."/>
            <person name="Loffler F."/>
        </authorList>
    </citation>
    <scope>NUCLEOTIDE SEQUENCE</scope>
</reference>
<accession>A0A644UDP4</accession>
<comment type="caution">
    <text evidence="2">The sequence shown here is derived from an EMBL/GenBank/DDBJ whole genome shotgun (WGS) entry which is preliminary data.</text>
</comment>
<name>A0A644UDP4_9ZZZZ</name>
<dbReference type="NCBIfam" id="TIGR02893">
    <property type="entry name" value="spore_yabQ"/>
    <property type="match status" value="1"/>
</dbReference>
<keyword evidence="1" id="KW-1133">Transmembrane helix</keyword>
<gene>
    <name evidence="2" type="ORF">SDC9_22908</name>
</gene>
<dbReference type="AlphaFoldDB" id="A0A644UDP4"/>